<sequence>MPNIYPTYMHYQYRVYPDVQLIHFAITSQDDKVAEEQDNRDVLILMEQVITKRSDVAPFLEFASNVTDPRGEGDDFLLIQLGLIQRTLAGNYDGYINLPGLRDRAVDMRHEGAETIPRNLMKLLHADLAKKEAMAKVLEDLPVDMGERRHAGKKARRIMVMRFVKRKLEVLDAIGEFVAEESTDDETRVTGNKDARRVVWIYEYRSATRSIVTVEE</sequence>
<evidence type="ECO:0000313" key="2">
    <source>
        <dbReference type="Proteomes" id="UP000676310"/>
    </source>
</evidence>
<dbReference type="AlphaFoldDB" id="A0A8J2HZ15"/>
<dbReference type="GeneID" id="67013820"/>
<dbReference type="RefSeq" id="XP_043165920.1">
    <property type="nucleotide sequence ID" value="XM_043309985.1"/>
</dbReference>
<dbReference type="OrthoDB" id="5979581at2759"/>
<dbReference type="Proteomes" id="UP000676310">
    <property type="component" value="Unassembled WGS sequence"/>
</dbReference>
<organism evidence="1 2">
    <name type="scientific">Alternaria atra</name>
    <dbReference type="NCBI Taxonomy" id="119953"/>
    <lineage>
        <taxon>Eukaryota</taxon>
        <taxon>Fungi</taxon>
        <taxon>Dikarya</taxon>
        <taxon>Ascomycota</taxon>
        <taxon>Pezizomycotina</taxon>
        <taxon>Dothideomycetes</taxon>
        <taxon>Pleosporomycetidae</taxon>
        <taxon>Pleosporales</taxon>
        <taxon>Pleosporineae</taxon>
        <taxon>Pleosporaceae</taxon>
        <taxon>Alternaria</taxon>
        <taxon>Alternaria sect. Ulocladioides</taxon>
    </lineage>
</organism>
<accession>A0A8J2HZ15</accession>
<keyword evidence="2" id="KW-1185">Reference proteome</keyword>
<evidence type="ECO:0000313" key="1">
    <source>
        <dbReference type="EMBL" id="CAG5149496.1"/>
    </source>
</evidence>
<protein>
    <submittedName>
        <fullName evidence="1">Uncharacterized protein</fullName>
    </submittedName>
</protein>
<proteinExistence type="predicted"/>
<name>A0A8J2HZ15_9PLEO</name>
<comment type="caution">
    <text evidence="1">The sequence shown here is derived from an EMBL/GenBank/DDBJ whole genome shotgun (WGS) entry which is preliminary data.</text>
</comment>
<dbReference type="EMBL" id="CAJRGZ010000015">
    <property type="protein sequence ID" value="CAG5149496.1"/>
    <property type="molecule type" value="Genomic_DNA"/>
</dbReference>
<gene>
    <name evidence="1" type="ORF">ALTATR162_LOCUS2381</name>
</gene>
<reference evidence="1" key="1">
    <citation type="submission" date="2021-05" db="EMBL/GenBank/DDBJ databases">
        <authorList>
            <person name="Stam R."/>
        </authorList>
    </citation>
    <scope>NUCLEOTIDE SEQUENCE</scope>
    <source>
        <strain evidence="1">CS162</strain>
    </source>
</reference>